<dbReference type="AlphaFoldDB" id="A0A0M0EDY4"/>
<evidence type="ECO:0000259" key="1">
    <source>
        <dbReference type="Pfam" id="PF13701"/>
    </source>
</evidence>
<proteinExistence type="predicted"/>
<feature type="domain" description="Transposase DDE" evidence="1">
    <location>
        <begin position="1"/>
        <end position="67"/>
    </location>
</feature>
<evidence type="ECO:0000313" key="3">
    <source>
        <dbReference type="Proteomes" id="UP000037566"/>
    </source>
</evidence>
<accession>A0A0M0EDY4</accession>
<organism evidence="2 3">
    <name type="scientific">Komagataeibacter europaeus</name>
    <name type="common">Gluconacetobacter europaeus</name>
    <dbReference type="NCBI Taxonomy" id="33995"/>
    <lineage>
        <taxon>Bacteria</taxon>
        <taxon>Pseudomonadati</taxon>
        <taxon>Pseudomonadota</taxon>
        <taxon>Alphaproteobacteria</taxon>
        <taxon>Acetobacterales</taxon>
        <taxon>Acetobacteraceae</taxon>
        <taxon>Komagataeibacter</taxon>
    </lineage>
</organism>
<reference evidence="2" key="1">
    <citation type="submission" date="2015-08" db="EMBL/GenBank/DDBJ databases">
        <title>Draft genome sequence of Komagataeibacter europaeus CECT 8546 a cellulose producer strain from vinegar produced by the traditional method.</title>
        <authorList>
            <person name="Poehlein A."/>
            <person name="Valera M.J."/>
            <person name="Haack F.S."/>
            <person name="Mas A."/>
            <person name="Daniel R."/>
            <person name="Streit W.R."/>
            <person name="Mateo E."/>
        </authorList>
    </citation>
    <scope>NUCLEOTIDE SEQUENCE [LARGE SCALE GENOMIC DNA]</scope>
    <source>
        <strain evidence="2">CECT 8546</strain>
    </source>
</reference>
<dbReference type="InterPro" id="IPR025668">
    <property type="entry name" value="Tnp_DDE_dom"/>
</dbReference>
<keyword evidence="3" id="KW-1185">Reference proteome</keyword>
<protein>
    <recommendedName>
        <fullName evidence="1">Transposase DDE domain-containing protein</fullName>
    </recommendedName>
</protein>
<comment type="caution">
    <text evidence="2">The sequence shown here is derived from an EMBL/GenBank/DDBJ whole genome shotgun (WGS) entry which is preliminary data.</text>
</comment>
<dbReference type="STRING" id="33995.KOEU_30690"/>
<gene>
    <name evidence="2" type="ORF">KOEU_30690</name>
</gene>
<name>A0A0M0EDY4_KOMEU</name>
<dbReference type="Proteomes" id="UP000037566">
    <property type="component" value="Unassembled WGS sequence"/>
</dbReference>
<dbReference type="Pfam" id="PF13701">
    <property type="entry name" value="DDE_Tnp_1_4"/>
    <property type="match status" value="1"/>
</dbReference>
<dbReference type="EMBL" id="LHUQ01000029">
    <property type="protein sequence ID" value="KON63443.1"/>
    <property type="molecule type" value="Genomic_DNA"/>
</dbReference>
<sequence>MLHTAAYWLMLTVREAIPRPQPLATAEFTTLRMRLIKVAGRVIETATRVRIACPEPAPARQLKRRPILTLKSASRIA</sequence>
<dbReference type="PATRIC" id="fig|33995.3.peg.3401"/>
<evidence type="ECO:0000313" key="2">
    <source>
        <dbReference type="EMBL" id="KON63443.1"/>
    </source>
</evidence>